<evidence type="ECO:0000256" key="6">
    <source>
        <dbReference type="ARBA" id="ARBA00022840"/>
    </source>
</evidence>
<evidence type="ECO:0000256" key="4">
    <source>
        <dbReference type="ARBA" id="ARBA00022692"/>
    </source>
</evidence>
<dbReference type="InterPro" id="IPR036641">
    <property type="entry name" value="HPT_dom_sf"/>
</dbReference>
<keyword evidence="3 10" id="KW-0597">Phosphoprotein</keyword>
<dbReference type="OrthoDB" id="9793549at2"/>
<accession>A0A3N2DGZ7</accession>
<evidence type="ECO:0000256" key="3">
    <source>
        <dbReference type="ARBA" id="ARBA00022553"/>
    </source>
</evidence>
<dbReference type="GO" id="GO:0004672">
    <property type="term" value="F:protein kinase activity"/>
    <property type="evidence" value="ECO:0007669"/>
    <property type="project" value="UniProtKB-ARBA"/>
</dbReference>
<feature type="domain" description="Response regulatory" evidence="11">
    <location>
        <begin position="17"/>
        <end position="134"/>
    </location>
</feature>
<evidence type="ECO:0000256" key="5">
    <source>
        <dbReference type="ARBA" id="ARBA00022741"/>
    </source>
</evidence>
<feature type="modified residue" description="4-aspartylphosphate" evidence="10">
    <location>
        <position position="66"/>
    </location>
</feature>
<dbReference type="PROSITE" id="PS50110">
    <property type="entry name" value="RESPONSE_REGULATORY"/>
    <property type="match status" value="1"/>
</dbReference>
<keyword evidence="4" id="KW-0812">Transmembrane</keyword>
<dbReference type="RefSeq" id="WP_123713626.1">
    <property type="nucleotide sequence ID" value="NZ_RKHR01000006.1"/>
</dbReference>
<keyword evidence="7" id="KW-1133">Transmembrane helix</keyword>
<evidence type="ECO:0000256" key="10">
    <source>
        <dbReference type="PROSITE-ProRule" id="PRU00169"/>
    </source>
</evidence>
<dbReference type="CDD" id="cd17546">
    <property type="entry name" value="REC_hyHK_CKI1_RcsC-like"/>
    <property type="match status" value="1"/>
</dbReference>
<gene>
    <name evidence="12" type="ORF">EDC56_3305</name>
</gene>
<reference evidence="12 13" key="1">
    <citation type="submission" date="2018-11" db="EMBL/GenBank/DDBJ databases">
        <title>Genomic Encyclopedia of Type Strains, Phase IV (KMG-IV): sequencing the most valuable type-strain genomes for metagenomic binning, comparative biology and taxonomic classification.</title>
        <authorList>
            <person name="Goeker M."/>
        </authorList>
    </citation>
    <scope>NUCLEOTIDE SEQUENCE [LARGE SCALE GENOMIC DNA]</scope>
    <source>
        <strain evidence="12 13">DSM 100316</strain>
    </source>
</reference>
<evidence type="ECO:0000256" key="9">
    <source>
        <dbReference type="ARBA" id="ARBA00023136"/>
    </source>
</evidence>
<comment type="caution">
    <text evidence="12">The sequence shown here is derived from an EMBL/GenBank/DDBJ whole genome shotgun (WGS) entry which is preliminary data.</text>
</comment>
<sequence length="265" mass="29418">MMLGWRYGEGGAQPYECILLVEDTLSNRQLTQMILQQAGFLVELASSGEEAVVAAYNKRYELILMDCVMPGMDGYQATERIRREGGCSSRVPIIALTANTVAGVEEVCREAGMNGVLSKPLELTRLRDLLPGVFRSGEASVSADMTTYVQRPHCHAVLASGQRIGGLYDRLGVARFELLRRTTLASLELLIQELLLAHRCDDRALLQRLLHSLKSSVANYGADELVTLAQQLEYCCLDQALSARQLQQLQHLLQQFTAALADYRR</sequence>
<dbReference type="PANTHER" id="PTHR45339:SF1">
    <property type="entry name" value="HYBRID SIGNAL TRANSDUCTION HISTIDINE KINASE J"/>
    <property type="match status" value="1"/>
</dbReference>
<evidence type="ECO:0000259" key="11">
    <source>
        <dbReference type="PROSITE" id="PS50110"/>
    </source>
</evidence>
<dbReference type="EMBL" id="RKHR01000006">
    <property type="protein sequence ID" value="ROR99065.1"/>
    <property type="molecule type" value="Genomic_DNA"/>
</dbReference>
<organism evidence="12 13">
    <name type="scientific">Sinobacterium caligoides</name>
    <dbReference type="NCBI Taxonomy" id="933926"/>
    <lineage>
        <taxon>Bacteria</taxon>
        <taxon>Pseudomonadati</taxon>
        <taxon>Pseudomonadota</taxon>
        <taxon>Gammaproteobacteria</taxon>
        <taxon>Cellvibrionales</taxon>
        <taxon>Spongiibacteraceae</taxon>
        <taxon>Sinobacterium</taxon>
    </lineage>
</organism>
<keyword evidence="5" id="KW-0547">Nucleotide-binding</keyword>
<protein>
    <submittedName>
        <fullName evidence="12">CheY-like chemotaxis protein</fullName>
    </submittedName>
</protein>
<dbReference type="SUPFAM" id="SSF47226">
    <property type="entry name" value="Histidine-containing phosphotransfer domain, HPT domain"/>
    <property type="match status" value="1"/>
</dbReference>
<evidence type="ECO:0000313" key="13">
    <source>
        <dbReference type="Proteomes" id="UP000275394"/>
    </source>
</evidence>
<dbReference type="AlphaFoldDB" id="A0A3N2DGZ7"/>
<proteinExistence type="predicted"/>
<dbReference type="GO" id="GO:0000160">
    <property type="term" value="P:phosphorelay signal transduction system"/>
    <property type="evidence" value="ECO:0007669"/>
    <property type="project" value="UniProtKB-KW"/>
</dbReference>
<dbReference type="SUPFAM" id="SSF52172">
    <property type="entry name" value="CheY-like"/>
    <property type="match status" value="1"/>
</dbReference>
<comment type="subcellular location">
    <subcellularLocation>
        <location evidence="1">Cell membrane</location>
        <topology evidence="1">Multi-pass membrane protein</topology>
    </subcellularLocation>
</comment>
<name>A0A3N2DGZ7_9GAMM</name>
<dbReference type="Pfam" id="PF00072">
    <property type="entry name" value="Response_reg"/>
    <property type="match status" value="1"/>
</dbReference>
<keyword evidence="6" id="KW-0067">ATP-binding</keyword>
<dbReference type="GO" id="GO:0005886">
    <property type="term" value="C:plasma membrane"/>
    <property type="evidence" value="ECO:0007669"/>
    <property type="project" value="UniProtKB-SubCell"/>
</dbReference>
<keyword evidence="13" id="KW-1185">Reference proteome</keyword>
<dbReference type="GO" id="GO:0005524">
    <property type="term" value="F:ATP binding"/>
    <property type="evidence" value="ECO:0007669"/>
    <property type="project" value="UniProtKB-KW"/>
</dbReference>
<evidence type="ECO:0000256" key="8">
    <source>
        <dbReference type="ARBA" id="ARBA00023012"/>
    </source>
</evidence>
<keyword evidence="9" id="KW-0472">Membrane</keyword>
<keyword evidence="2" id="KW-1003">Cell membrane</keyword>
<dbReference type="SMART" id="SM00448">
    <property type="entry name" value="REC"/>
    <property type="match status" value="1"/>
</dbReference>
<dbReference type="InterPro" id="IPR008207">
    <property type="entry name" value="Sig_transdc_His_kin_Hpt_dom"/>
</dbReference>
<evidence type="ECO:0000256" key="1">
    <source>
        <dbReference type="ARBA" id="ARBA00004651"/>
    </source>
</evidence>
<evidence type="ECO:0000256" key="2">
    <source>
        <dbReference type="ARBA" id="ARBA00022475"/>
    </source>
</evidence>
<dbReference type="InterPro" id="IPR001789">
    <property type="entry name" value="Sig_transdc_resp-reg_receiver"/>
</dbReference>
<evidence type="ECO:0000313" key="12">
    <source>
        <dbReference type="EMBL" id="ROR99065.1"/>
    </source>
</evidence>
<dbReference type="Proteomes" id="UP000275394">
    <property type="component" value="Unassembled WGS sequence"/>
</dbReference>
<keyword evidence="8" id="KW-0902">Two-component regulatory system</keyword>
<evidence type="ECO:0000256" key="7">
    <source>
        <dbReference type="ARBA" id="ARBA00022989"/>
    </source>
</evidence>
<dbReference type="PANTHER" id="PTHR45339">
    <property type="entry name" value="HYBRID SIGNAL TRANSDUCTION HISTIDINE KINASE J"/>
    <property type="match status" value="1"/>
</dbReference>
<dbReference type="InterPro" id="IPR011006">
    <property type="entry name" value="CheY-like_superfamily"/>
</dbReference>
<dbReference type="Gene3D" id="1.20.120.160">
    <property type="entry name" value="HPT domain"/>
    <property type="match status" value="1"/>
</dbReference>
<dbReference type="Pfam" id="PF01627">
    <property type="entry name" value="Hpt"/>
    <property type="match status" value="1"/>
</dbReference>
<dbReference type="Gene3D" id="3.40.50.2300">
    <property type="match status" value="1"/>
</dbReference>